<dbReference type="EMBL" id="CAUYUJ010016761">
    <property type="protein sequence ID" value="CAK0868579.1"/>
    <property type="molecule type" value="Genomic_DNA"/>
</dbReference>
<organism evidence="1 2">
    <name type="scientific">Prorocentrum cordatum</name>
    <dbReference type="NCBI Taxonomy" id="2364126"/>
    <lineage>
        <taxon>Eukaryota</taxon>
        <taxon>Sar</taxon>
        <taxon>Alveolata</taxon>
        <taxon>Dinophyceae</taxon>
        <taxon>Prorocentrales</taxon>
        <taxon>Prorocentraceae</taxon>
        <taxon>Prorocentrum</taxon>
    </lineage>
</organism>
<sequence>ATGTMDAEGDGTGVSQGVAALQMDAAPATSIGLQTPLNSIESSLLRDWLEDPQHQEAAFTMLVGWAVLEAILTRLGYHADSDDHWMAFGFALHEGPDPTEQALAARLRTIKFLCSLASYGQWAASRLPLWKELGTDATQMLRDTTNFADDTLLLKWSSILIPSLETVRIQEARTVAALMEKGDVKVWEHLRGLAVTVWTPADANALARLVSALLRKAGSADCPVSARFVSTLPLAHGMDSVENVILPGHSGPRRTRVGLAVVQLSSTGAWSPPGIHGFRPSILKVDPRSQASTPEVPRVTVDLIFPSKQPPVTHYLQLRHLRHATFPNSTFFGSTLIYGDPDAMILEFSSPRALQHCWPLCTQL</sequence>
<evidence type="ECO:0000313" key="1">
    <source>
        <dbReference type="EMBL" id="CAK0868579.1"/>
    </source>
</evidence>
<gene>
    <name evidence="1" type="ORF">PCOR1329_LOCUS55196</name>
</gene>
<name>A0ABN9V769_9DINO</name>
<accession>A0ABN9V769</accession>
<feature type="non-terminal residue" evidence="1">
    <location>
        <position position="364"/>
    </location>
</feature>
<feature type="non-terminal residue" evidence="1">
    <location>
        <position position="1"/>
    </location>
</feature>
<dbReference type="Proteomes" id="UP001189429">
    <property type="component" value="Unassembled WGS sequence"/>
</dbReference>
<keyword evidence="2" id="KW-1185">Reference proteome</keyword>
<comment type="caution">
    <text evidence="1">The sequence shown here is derived from an EMBL/GenBank/DDBJ whole genome shotgun (WGS) entry which is preliminary data.</text>
</comment>
<proteinExistence type="predicted"/>
<reference evidence="1" key="1">
    <citation type="submission" date="2023-10" db="EMBL/GenBank/DDBJ databases">
        <authorList>
            <person name="Chen Y."/>
            <person name="Shah S."/>
            <person name="Dougan E. K."/>
            <person name="Thang M."/>
            <person name="Chan C."/>
        </authorList>
    </citation>
    <scope>NUCLEOTIDE SEQUENCE [LARGE SCALE GENOMIC DNA]</scope>
</reference>
<evidence type="ECO:0000313" key="2">
    <source>
        <dbReference type="Proteomes" id="UP001189429"/>
    </source>
</evidence>
<protein>
    <submittedName>
        <fullName evidence="1">Uncharacterized protein</fullName>
    </submittedName>
</protein>